<comment type="similarity">
    <text evidence="1 2">Belongs to the anti-sigma-factor antagonist family.</text>
</comment>
<dbReference type="NCBIfam" id="TIGR00377">
    <property type="entry name" value="ant_ant_sig"/>
    <property type="match status" value="1"/>
</dbReference>
<dbReference type="Gene3D" id="3.30.750.24">
    <property type="entry name" value="STAS domain"/>
    <property type="match status" value="1"/>
</dbReference>
<feature type="compositionally biased region" description="Basic and acidic residues" evidence="3">
    <location>
        <begin position="140"/>
        <end position="153"/>
    </location>
</feature>
<dbReference type="PROSITE" id="PS50801">
    <property type="entry name" value="STAS"/>
    <property type="match status" value="1"/>
</dbReference>
<reference evidence="5 6" key="1">
    <citation type="submission" date="2019-10" db="EMBL/GenBank/DDBJ databases">
        <title>Nonomuraea sp. nov., isolated from Phyllanthus amarus.</title>
        <authorList>
            <person name="Klykleung N."/>
            <person name="Tanasupawat S."/>
        </authorList>
    </citation>
    <scope>NUCLEOTIDE SEQUENCE [LARGE SCALE GENOMIC DNA]</scope>
    <source>
        <strain evidence="5 6">CR1-09</strain>
    </source>
</reference>
<evidence type="ECO:0000313" key="6">
    <source>
        <dbReference type="Proteomes" id="UP000313066"/>
    </source>
</evidence>
<name>A0A5N6BME5_9ACTN</name>
<evidence type="ECO:0000256" key="3">
    <source>
        <dbReference type="SAM" id="MobiDB-lite"/>
    </source>
</evidence>
<organism evidence="5 6">
    <name type="scientific">Microbispora catharanthi</name>
    <dbReference type="NCBI Taxonomy" id="1712871"/>
    <lineage>
        <taxon>Bacteria</taxon>
        <taxon>Bacillati</taxon>
        <taxon>Actinomycetota</taxon>
        <taxon>Actinomycetes</taxon>
        <taxon>Streptosporangiales</taxon>
        <taxon>Streptosporangiaceae</taxon>
        <taxon>Microbispora</taxon>
    </lineage>
</organism>
<dbReference type="AlphaFoldDB" id="A0A5N6BME5"/>
<evidence type="ECO:0000313" key="5">
    <source>
        <dbReference type="EMBL" id="KAB8181634.1"/>
    </source>
</evidence>
<dbReference type="PANTHER" id="PTHR33495">
    <property type="entry name" value="ANTI-SIGMA FACTOR ANTAGONIST TM_1081-RELATED-RELATED"/>
    <property type="match status" value="1"/>
</dbReference>
<dbReference type="GO" id="GO:0043856">
    <property type="term" value="F:anti-sigma factor antagonist activity"/>
    <property type="evidence" value="ECO:0007669"/>
    <property type="project" value="InterPro"/>
</dbReference>
<dbReference type="InterPro" id="IPR036513">
    <property type="entry name" value="STAS_dom_sf"/>
</dbReference>
<feature type="region of interest" description="Disordered" evidence="3">
    <location>
        <begin position="132"/>
        <end position="153"/>
    </location>
</feature>
<dbReference type="SUPFAM" id="SSF52091">
    <property type="entry name" value="SpoIIaa-like"/>
    <property type="match status" value="1"/>
</dbReference>
<comment type="caution">
    <text evidence="5">The sequence shown here is derived from an EMBL/GenBank/DDBJ whole genome shotgun (WGS) entry which is preliminary data.</text>
</comment>
<dbReference type="CDD" id="cd07043">
    <property type="entry name" value="STAS_anti-anti-sigma_factors"/>
    <property type="match status" value="1"/>
</dbReference>
<dbReference type="Proteomes" id="UP000313066">
    <property type="component" value="Unassembled WGS sequence"/>
</dbReference>
<accession>A0A5N6BME5</accession>
<keyword evidence="6" id="KW-1185">Reference proteome</keyword>
<evidence type="ECO:0000259" key="4">
    <source>
        <dbReference type="PROSITE" id="PS50801"/>
    </source>
</evidence>
<proteinExistence type="inferred from homology"/>
<dbReference type="Pfam" id="PF01740">
    <property type="entry name" value="STAS"/>
    <property type="match status" value="1"/>
</dbReference>
<sequence length="153" mass="16358">MGEAGSGPDRLVSPAEVGPLHDFQVSVAQSPPFTLVTLSGELDVITVPRLREKVAPLLACPATRILFDVEKLRFIDSAGMRVLIDACVRTPPKDGDGAVCGMSPQMRHLFSLLGLISRLTVYPTRADALSHPAAMPSETAHTDTAHTDTARMN</sequence>
<dbReference type="EMBL" id="VDMA02000016">
    <property type="protein sequence ID" value="KAB8181634.1"/>
    <property type="molecule type" value="Genomic_DNA"/>
</dbReference>
<protein>
    <recommendedName>
        <fullName evidence="2">Anti-sigma factor antagonist</fullName>
    </recommendedName>
</protein>
<feature type="domain" description="STAS" evidence="4">
    <location>
        <begin position="23"/>
        <end position="132"/>
    </location>
</feature>
<evidence type="ECO:0000256" key="1">
    <source>
        <dbReference type="ARBA" id="ARBA00009013"/>
    </source>
</evidence>
<evidence type="ECO:0000256" key="2">
    <source>
        <dbReference type="RuleBase" id="RU003749"/>
    </source>
</evidence>
<dbReference type="InterPro" id="IPR002645">
    <property type="entry name" value="STAS_dom"/>
</dbReference>
<dbReference type="InterPro" id="IPR003658">
    <property type="entry name" value="Anti-sigma_ant"/>
</dbReference>
<gene>
    <name evidence="5" type="ORF">FH610_027410</name>
</gene>